<dbReference type="GO" id="GO:0006914">
    <property type="term" value="P:autophagy"/>
    <property type="evidence" value="ECO:0007669"/>
    <property type="project" value="TreeGrafter"/>
</dbReference>
<evidence type="ECO:0000313" key="2">
    <source>
        <dbReference type="EMBL" id="VDD93609.1"/>
    </source>
</evidence>
<dbReference type="PANTHER" id="PTHR31855">
    <property type="entry name" value="GUANINE NUCLEOTIDE EXCHANGE C9ORF72"/>
    <property type="match status" value="1"/>
</dbReference>
<reference evidence="2 3" key="2">
    <citation type="submission" date="2018-10" db="EMBL/GenBank/DDBJ databases">
        <authorList>
            <consortium name="Pathogen Informatics"/>
        </authorList>
    </citation>
    <scope>NUCLEOTIDE SEQUENCE [LARGE SCALE GENOMIC DNA]</scope>
</reference>
<dbReference type="GO" id="GO:0005776">
    <property type="term" value="C:autophagosome"/>
    <property type="evidence" value="ECO:0007669"/>
    <property type="project" value="TreeGrafter"/>
</dbReference>
<reference evidence="4" key="1">
    <citation type="submission" date="2017-02" db="UniProtKB">
        <authorList>
            <consortium name="WormBaseParasite"/>
        </authorList>
    </citation>
    <scope>IDENTIFICATION</scope>
</reference>
<dbReference type="GO" id="GO:0005085">
    <property type="term" value="F:guanyl-nucleotide exchange factor activity"/>
    <property type="evidence" value="ECO:0007669"/>
    <property type="project" value="InterPro"/>
</dbReference>
<organism evidence="4">
    <name type="scientific">Enterobius vermicularis</name>
    <name type="common">Human pinworm</name>
    <dbReference type="NCBI Taxonomy" id="51028"/>
    <lineage>
        <taxon>Eukaryota</taxon>
        <taxon>Metazoa</taxon>
        <taxon>Ecdysozoa</taxon>
        <taxon>Nematoda</taxon>
        <taxon>Chromadorea</taxon>
        <taxon>Rhabditida</taxon>
        <taxon>Spirurina</taxon>
        <taxon>Oxyuridomorpha</taxon>
        <taxon>Oxyuroidea</taxon>
        <taxon>Oxyuridae</taxon>
        <taxon>Enterobius</taxon>
    </lineage>
</organism>
<evidence type="ECO:0000313" key="4">
    <source>
        <dbReference type="WBParaSite" id="EVEC_0000890801-mRNA-1"/>
    </source>
</evidence>
<dbReference type="AlphaFoldDB" id="A0A0N4VE25"/>
<protein>
    <submittedName>
        <fullName evidence="4">VASt domain-containing protein</fullName>
    </submittedName>
</protein>
<dbReference type="InterPro" id="IPR027819">
    <property type="entry name" value="C9orf72"/>
</dbReference>
<evidence type="ECO:0000256" key="1">
    <source>
        <dbReference type="SAM" id="MobiDB-lite"/>
    </source>
</evidence>
<accession>A0A0N4VE25</accession>
<dbReference type="PANTHER" id="PTHR31855:SF2">
    <property type="entry name" value="GUANINE NUCLEOTIDE EXCHANGE FACTOR C9ORF72"/>
    <property type="match status" value="1"/>
</dbReference>
<keyword evidence="3" id="KW-1185">Reference proteome</keyword>
<dbReference type="PROSITE" id="PS51835">
    <property type="entry name" value="DENN_C9ORF72"/>
    <property type="match status" value="1"/>
</dbReference>
<feature type="region of interest" description="Disordered" evidence="1">
    <location>
        <begin position="64"/>
        <end position="84"/>
    </location>
</feature>
<gene>
    <name evidence="2" type="ORF">EVEC_LOCUS8360</name>
</gene>
<dbReference type="GO" id="GO:0005768">
    <property type="term" value="C:endosome"/>
    <property type="evidence" value="ECO:0007669"/>
    <property type="project" value="TreeGrafter"/>
</dbReference>
<evidence type="ECO:0000313" key="3">
    <source>
        <dbReference type="Proteomes" id="UP000274131"/>
    </source>
</evidence>
<dbReference type="OrthoDB" id="10252077at2759"/>
<dbReference type="GO" id="GO:0006897">
    <property type="term" value="P:endocytosis"/>
    <property type="evidence" value="ECO:0007669"/>
    <property type="project" value="TreeGrafter"/>
</dbReference>
<proteinExistence type="predicted"/>
<dbReference type="STRING" id="51028.A0A0N4VE25"/>
<dbReference type="Proteomes" id="UP000274131">
    <property type="component" value="Unassembled WGS sequence"/>
</dbReference>
<name>A0A0N4VE25_ENTVE</name>
<dbReference type="WBParaSite" id="EVEC_0000890801-mRNA-1">
    <property type="protein sequence ID" value="EVEC_0000890801-mRNA-1"/>
    <property type="gene ID" value="EVEC_0000890801"/>
</dbReference>
<dbReference type="EMBL" id="UXUI01009386">
    <property type="protein sequence ID" value="VDD93609.1"/>
    <property type="molecule type" value="Genomic_DNA"/>
</dbReference>
<sequence>MEADVFFSGYEALQEASRTIQLTLCDPSPVHKIVWSSFDHITGPELRFVWEVVASTNLTPVALSTNSESTKDGSLSTTSSLSRDTNSVAYEEIDDVLQIADPEKPQYLDELMTESRSTLAGTTTMTDDDEDLSRLMTSFASSSQFTEEDSQSEEMCRSEDTKACKYSPKQKLSGSVSSHGRLEDRADEMASSLYRNVIPEPLDYGLDPLTTRTVEDCSEDVFENTDFVESKRGCGHTAISEPGSDATLIDSRLLDSCDTDTNRVLNIPCCDENNDIATLHGGVTMDGDLQALTTSAVDSGIAGTVSAHSDLSAFCTSPSIDSGLIQRSIDFGTFVNDVAGGPNRIDEGYHEYEKNSFAFNDSVDYDTLMEMSGESTSIPLTDEEFIAKLVLTDQVYSLQLPSVNLMHKVNIVPKRRLLIGSYLFPVKRAEDGKSVTCAISIVAADTNYEWYMRRQNVIEEMFVDVIPRLKASYG</sequence>